<dbReference type="InterPro" id="IPR050679">
    <property type="entry name" value="Bact_HTH_transcr_reg"/>
</dbReference>
<dbReference type="CDD" id="cd07377">
    <property type="entry name" value="WHTH_GntR"/>
    <property type="match status" value="1"/>
</dbReference>
<dbReference type="GO" id="GO:0003677">
    <property type="term" value="F:DNA binding"/>
    <property type="evidence" value="ECO:0007669"/>
    <property type="project" value="UniProtKB-KW"/>
</dbReference>
<organism evidence="5 6">
    <name type="scientific">Nocardioides daedukensis</name>
    <dbReference type="NCBI Taxonomy" id="634462"/>
    <lineage>
        <taxon>Bacteria</taxon>
        <taxon>Bacillati</taxon>
        <taxon>Actinomycetota</taxon>
        <taxon>Actinomycetes</taxon>
        <taxon>Propionibacteriales</taxon>
        <taxon>Nocardioidaceae</taxon>
        <taxon>Nocardioides</taxon>
    </lineage>
</organism>
<dbReference type="InterPro" id="IPR000524">
    <property type="entry name" value="Tscrpt_reg_HTH_GntR"/>
</dbReference>
<dbReference type="PANTHER" id="PTHR44846">
    <property type="entry name" value="MANNOSYL-D-GLYCERATE TRANSPORT/METABOLISM SYSTEM REPRESSOR MNGR-RELATED"/>
    <property type="match status" value="1"/>
</dbReference>
<dbReference type="PRINTS" id="PR00035">
    <property type="entry name" value="HTHGNTR"/>
</dbReference>
<evidence type="ECO:0000313" key="5">
    <source>
        <dbReference type="EMBL" id="NYG57122.1"/>
    </source>
</evidence>
<evidence type="ECO:0000259" key="4">
    <source>
        <dbReference type="PROSITE" id="PS50949"/>
    </source>
</evidence>
<keyword evidence="3" id="KW-0804">Transcription</keyword>
<evidence type="ECO:0000256" key="2">
    <source>
        <dbReference type="ARBA" id="ARBA00023125"/>
    </source>
</evidence>
<dbReference type="InterPro" id="IPR036390">
    <property type="entry name" value="WH_DNA-bd_sf"/>
</dbReference>
<dbReference type="InterPro" id="IPR036388">
    <property type="entry name" value="WH-like_DNA-bd_sf"/>
</dbReference>
<dbReference type="PROSITE" id="PS50949">
    <property type="entry name" value="HTH_GNTR"/>
    <property type="match status" value="1"/>
</dbReference>
<accession>A0A7Y9RYK8</accession>
<name>A0A7Y9RYK8_9ACTN</name>
<feature type="domain" description="HTH gntR-type" evidence="4">
    <location>
        <begin position="1"/>
        <end position="61"/>
    </location>
</feature>
<dbReference type="InterPro" id="IPR011663">
    <property type="entry name" value="UTRA"/>
</dbReference>
<evidence type="ECO:0000256" key="1">
    <source>
        <dbReference type="ARBA" id="ARBA00023015"/>
    </source>
</evidence>
<sequence>MLTDIGSGTLPPGARLGSERELAEHYGVSRGTLRQVLSQLEEAGLVRRVAGRTGGTFITHGKVEHDLTKVVGVPAYLARQGYAAGTRVVSTRMGVADTMTQRALQLPAGSLVLDVRRLRLADGKPFSLDHARMPAERFPGLLEMSLGGSIYELLESEFDVVPADAEEIIEVVNATEEEAALLSVTAGDALLGITRTTYDKDGVPIEFSHDLFRSDRTQIMMRTPGRGLRGVPSDQAHFARISSLPESS</sequence>
<dbReference type="AlphaFoldDB" id="A0A7Y9RYK8"/>
<keyword evidence="1" id="KW-0805">Transcription regulation</keyword>
<dbReference type="SMART" id="SM00866">
    <property type="entry name" value="UTRA"/>
    <property type="match status" value="1"/>
</dbReference>
<gene>
    <name evidence="5" type="ORF">BJ980_000045</name>
</gene>
<evidence type="ECO:0000256" key="3">
    <source>
        <dbReference type="ARBA" id="ARBA00023163"/>
    </source>
</evidence>
<dbReference type="SUPFAM" id="SSF46785">
    <property type="entry name" value="Winged helix' DNA-binding domain"/>
    <property type="match status" value="1"/>
</dbReference>
<keyword evidence="2" id="KW-0238">DNA-binding</keyword>
<protein>
    <submittedName>
        <fullName evidence="5">GntR family transcriptional regulator</fullName>
    </submittedName>
</protein>
<comment type="caution">
    <text evidence="5">The sequence shown here is derived from an EMBL/GenBank/DDBJ whole genome shotgun (WGS) entry which is preliminary data.</text>
</comment>
<dbReference type="EMBL" id="JACCAA010000001">
    <property type="protein sequence ID" value="NYG57122.1"/>
    <property type="molecule type" value="Genomic_DNA"/>
</dbReference>
<dbReference type="GO" id="GO:0003700">
    <property type="term" value="F:DNA-binding transcription factor activity"/>
    <property type="evidence" value="ECO:0007669"/>
    <property type="project" value="InterPro"/>
</dbReference>
<keyword evidence="6" id="KW-1185">Reference proteome</keyword>
<dbReference type="Pfam" id="PF07702">
    <property type="entry name" value="UTRA"/>
    <property type="match status" value="1"/>
</dbReference>
<evidence type="ECO:0000313" key="6">
    <source>
        <dbReference type="Proteomes" id="UP000540656"/>
    </source>
</evidence>
<dbReference type="InterPro" id="IPR028978">
    <property type="entry name" value="Chorismate_lyase_/UTRA_dom_sf"/>
</dbReference>
<dbReference type="Pfam" id="PF00392">
    <property type="entry name" value="GntR"/>
    <property type="match status" value="1"/>
</dbReference>
<dbReference type="Gene3D" id="3.40.1410.10">
    <property type="entry name" value="Chorismate lyase-like"/>
    <property type="match status" value="1"/>
</dbReference>
<dbReference type="SUPFAM" id="SSF64288">
    <property type="entry name" value="Chorismate lyase-like"/>
    <property type="match status" value="1"/>
</dbReference>
<dbReference type="Proteomes" id="UP000540656">
    <property type="component" value="Unassembled WGS sequence"/>
</dbReference>
<dbReference type="Gene3D" id="1.10.10.10">
    <property type="entry name" value="Winged helix-like DNA-binding domain superfamily/Winged helix DNA-binding domain"/>
    <property type="match status" value="1"/>
</dbReference>
<proteinExistence type="predicted"/>
<dbReference type="PANTHER" id="PTHR44846:SF1">
    <property type="entry name" value="MANNOSYL-D-GLYCERATE TRANSPORT_METABOLISM SYSTEM REPRESSOR MNGR-RELATED"/>
    <property type="match status" value="1"/>
</dbReference>
<dbReference type="GO" id="GO:0045892">
    <property type="term" value="P:negative regulation of DNA-templated transcription"/>
    <property type="evidence" value="ECO:0007669"/>
    <property type="project" value="TreeGrafter"/>
</dbReference>
<reference evidence="5 6" key="1">
    <citation type="submission" date="2020-07" db="EMBL/GenBank/DDBJ databases">
        <title>Sequencing the genomes of 1000 actinobacteria strains.</title>
        <authorList>
            <person name="Klenk H.-P."/>
        </authorList>
    </citation>
    <scope>NUCLEOTIDE SEQUENCE [LARGE SCALE GENOMIC DNA]</scope>
    <source>
        <strain evidence="5 6">DSM 23819</strain>
    </source>
</reference>
<dbReference type="SMART" id="SM00345">
    <property type="entry name" value="HTH_GNTR"/>
    <property type="match status" value="1"/>
</dbReference>